<sequence length="546" mass="59119">MPIQFEVKARDALARSGVFSCNEQKLATPCAVDAGEAFPELADLRHANVPLSADPDFVEAYLPDMTGEASIVHPLGGDAVSGGCAVVANWHTTLADPRAYVEHLAALRGHVAPDAACYAPAAALPSNACLLAYTGFDLFDYTAVDLMTARGMFCTPEGEFPVEEAGEGGCGCPGCESGDLALHNRFMLNAECATIRRFIARGQMRELMEMRCRMDAAAVSVMRFLDREYVMAEAAAPIVRSSRMLANSAESLNRPEIRRFAERICERYRPPRNDIAVLLPCAARKPYSSSQSHQRFVAAVGGRAHEVIITSPLGVVPRELEAIYPAGHYDVPVTGYWDREECAVLSDILVRYLRAHPYGRIIAHLEGGALQVAEMAAEICGIEMECTVVGHPTSPASLRALDEALAGERKGRSSPVAGVLGWQFAKEVETKGMQVKGKPGRRAVMKGKTILFNIDDRTGLYKPTFEGWRHLSGYRVEIDDFVPRGDVLAPGVTDADPRIRAGDEVFVVGPSAIATGRAAMGAAEMIRSRRGVAVKVRKVKCTDDKP</sequence>
<evidence type="ECO:0000259" key="4">
    <source>
        <dbReference type="SMART" id="SM00359"/>
    </source>
</evidence>
<protein>
    <submittedName>
        <fullName evidence="5">Pseudouridine synthase</fullName>
    </submittedName>
</protein>
<comment type="similarity">
    <text evidence="2">Belongs to the archaeosine synthase type 1 family.</text>
</comment>
<feature type="domain" description="PUA" evidence="4">
    <location>
        <begin position="474"/>
        <end position="541"/>
    </location>
</feature>
<dbReference type="SMART" id="SM00359">
    <property type="entry name" value="PUA"/>
    <property type="match status" value="1"/>
</dbReference>
<dbReference type="NCBIfam" id="NF040592">
    <property type="entry name" value="tRNA_mod_ArcS"/>
    <property type="match status" value="1"/>
</dbReference>
<proteinExistence type="inferred from homology"/>
<accession>A0A483CR67</accession>
<dbReference type="InterPro" id="IPR002478">
    <property type="entry name" value="PUA"/>
</dbReference>
<dbReference type="PANTHER" id="PTHR46499:SF2">
    <property type="entry name" value="ARCHAEOSINE SYNTHASE"/>
    <property type="match status" value="1"/>
</dbReference>
<evidence type="ECO:0000256" key="2">
    <source>
        <dbReference type="ARBA" id="ARBA00008906"/>
    </source>
</evidence>
<comment type="pathway">
    <text evidence="1">tRNA modification; archaeosine-tRNA biosynthesis.</text>
</comment>
<dbReference type="CDD" id="cd21149">
    <property type="entry name" value="PUA_archaeosine_TGT"/>
    <property type="match status" value="1"/>
</dbReference>
<evidence type="ECO:0000256" key="3">
    <source>
        <dbReference type="ARBA" id="ARBA00022694"/>
    </source>
</evidence>
<evidence type="ECO:0000256" key="1">
    <source>
        <dbReference type="ARBA" id="ARBA00005030"/>
    </source>
</evidence>
<dbReference type="Proteomes" id="UP000292580">
    <property type="component" value="Unassembled WGS sequence"/>
</dbReference>
<dbReference type="NCBIfam" id="TIGR00451">
    <property type="entry name" value="unchar_dom_2"/>
    <property type="match status" value="1"/>
</dbReference>
<dbReference type="InterPro" id="IPR036511">
    <property type="entry name" value="TGT-like_sf"/>
</dbReference>
<dbReference type="GO" id="GO:0002099">
    <property type="term" value="P:tRNA wobble guanine modification"/>
    <property type="evidence" value="ECO:0007669"/>
    <property type="project" value="TreeGrafter"/>
</dbReference>
<dbReference type="SUPFAM" id="SSF88697">
    <property type="entry name" value="PUA domain-like"/>
    <property type="match status" value="1"/>
</dbReference>
<keyword evidence="6" id="KW-1185">Reference proteome</keyword>
<evidence type="ECO:0000313" key="6">
    <source>
        <dbReference type="Proteomes" id="UP000292580"/>
    </source>
</evidence>
<dbReference type="Gene3D" id="2.30.130.10">
    <property type="entry name" value="PUA domain"/>
    <property type="match status" value="1"/>
</dbReference>
<dbReference type="InterPro" id="IPR004521">
    <property type="entry name" value="Uncharacterised_CHP00451"/>
</dbReference>
<dbReference type="PROSITE" id="PS50890">
    <property type="entry name" value="PUA"/>
    <property type="match status" value="1"/>
</dbReference>
<dbReference type="InterPro" id="IPR040777">
    <property type="entry name" value="DUF5591"/>
</dbReference>
<dbReference type="PANTHER" id="PTHR46499">
    <property type="entry name" value="QUEUINE TRNA-RIBOSYLTRANSFERASE"/>
    <property type="match status" value="1"/>
</dbReference>
<dbReference type="InterPro" id="IPR053418">
    <property type="entry name" value="Archaeosine_synthase_1"/>
</dbReference>
<dbReference type="UniPathway" id="UPA00393"/>
<dbReference type="InterPro" id="IPR050076">
    <property type="entry name" value="ArchSynthase1/Queuine_TRR"/>
</dbReference>
<dbReference type="OrthoDB" id="115061at2157"/>
<dbReference type="RefSeq" id="WP_130646865.1">
    <property type="nucleotide sequence ID" value="NZ_PGCL01000003.1"/>
</dbReference>
<keyword evidence="3" id="KW-0819">tRNA processing</keyword>
<evidence type="ECO:0000313" key="5">
    <source>
        <dbReference type="EMBL" id="TAJ43811.1"/>
    </source>
</evidence>
<dbReference type="InterPro" id="IPR036895">
    <property type="entry name" value="Uracil-DNA_glycosylase-like_sf"/>
</dbReference>
<name>A0A483CR67_9EURY</name>
<dbReference type="Gene3D" id="3.40.50.10630">
    <property type="entry name" value="Uracil-DNA glycosylase-like"/>
    <property type="match status" value="1"/>
</dbReference>
<dbReference type="Gene3D" id="3.20.20.105">
    <property type="entry name" value="Queuine tRNA-ribosyltransferase-like"/>
    <property type="match status" value="1"/>
</dbReference>
<comment type="caution">
    <text evidence="5">The sequence shown here is derived from an EMBL/GenBank/DDBJ whole genome shotgun (WGS) entry which is preliminary data.</text>
</comment>
<dbReference type="Pfam" id="PF01472">
    <property type="entry name" value="PUA"/>
    <property type="match status" value="1"/>
</dbReference>
<dbReference type="Pfam" id="PF17884">
    <property type="entry name" value="DUF5591"/>
    <property type="match status" value="1"/>
</dbReference>
<organism evidence="5 6">
    <name type="scientific">Methanofollis fontis</name>
    <dbReference type="NCBI Taxonomy" id="2052832"/>
    <lineage>
        <taxon>Archaea</taxon>
        <taxon>Methanobacteriati</taxon>
        <taxon>Methanobacteriota</taxon>
        <taxon>Stenosarchaea group</taxon>
        <taxon>Methanomicrobia</taxon>
        <taxon>Methanomicrobiales</taxon>
        <taxon>Methanomicrobiaceae</taxon>
        <taxon>Methanofollis</taxon>
    </lineage>
</organism>
<dbReference type="SUPFAM" id="SSF52141">
    <property type="entry name" value="Uracil-DNA glycosylase-like"/>
    <property type="match status" value="1"/>
</dbReference>
<dbReference type="GO" id="GO:0003723">
    <property type="term" value="F:RNA binding"/>
    <property type="evidence" value="ECO:0007669"/>
    <property type="project" value="InterPro"/>
</dbReference>
<dbReference type="GO" id="GO:0005737">
    <property type="term" value="C:cytoplasm"/>
    <property type="evidence" value="ECO:0007669"/>
    <property type="project" value="TreeGrafter"/>
</dbReference>
<reference evidence="5 6" key="1">
    <citation type="submission" date="2017-11" db="EMBL/GenBank/DDBJ databases">
        <title>Isolation and Characterization of Methanofollis Species from Methane Seep Offshore SW Taiwan.</title>
        <authorList>
            <person name="Teng N.-H."/>
            <person name="Lai M.-C."/>
            <person name="Chen S.-C."/>
        </authorList>
    </citation>
    <scope>NUCLEOTIDE SEQUENCE [LARGE SCALE GENOMIC DNA]</scope>
    <source>
        <strain evidence="5 6">FWC-SCC2</strain>
    </source>
</reference>
<dbReference type="SUPFAM" id="SSF51713">
    <property type="entry name" value="tRNA-guanine transglycosylase"/>
    <property type="match status" value="1"/>
</dbReference>
<gene>
    <name evidence="5" type="ORF">CUJ86_07010</name>
</gene>
<dbReference type="AlphaFoldDB" id="A0A483CR67"/>
<dbReference type="InterPro" id="IPR036974">
    <property type="entry name" value="PUA_sf"/>
</dbReference>
<dbReference type="EMBL" id="PGCL01000003">
    <property type="protein sequence ID" value="TAJ43811.1"/>
    <property type="molecule type" value="Genomic_DNA"/>
</dbReference>
<dbReference type="InterPro" id="IPR015947">
    <property type="entry name" value="PUA-like_sf"/>
</dbReference>